<accession>A0A9P8P4P0</accession>
<dbReference type="Proteomes" id="UP000788993">
    <property type="component" value="Unassembled WGS sequence"/>
</dbReference>
<name>A0A9P8P4P0_9ASCO</name>
<sequence>MLNMSNMGDHVWLITSRHTDPLDSSMLGWKILFWNPIDGDLYGYWSGSSTWIRHSPPSYGESLGPSKFT</sequence>
<dbReference type="EMBL" id="JAEUBD010001178">
    <property type="protein sequence ID" value="KAH3664960.1"/>
    <property type="molecule type" value="Genomic_DNA"/>
</dbReference>
<reference evidence="1" key="1">
    <citation type="journal article" date="2021" name="Open Biol.">
        <title>Shared evolutionary footprints suggest mitochondrial oxidative damage underlies multiple complex I losses in fungi.</title>
        <authorList>
            <person name="Schikora-Tamarit M.A."/>
            <person name="Marcet-Houben M."/>
            <person name="Nosek J."/>
            <person name="Gabaldon T."/>
        </authorList>
    </citation>
    <scope>NUCLEOTIDE SEQUENCE</scope>
    <source>
        <strain evidence="1">NCAIM Y.01608</strain>
    </source>
</reference>
<reference evidence="1" key="2">
    <citation type="submission" date="2021-01" db="EMBL/GenBank/DDBJ databases">
        <authorList>
            <person name="Schikora-Tamarit M.A."/>
        </authorList>
    </citation>
    <scope>NUCLEOTIDE SEQUENCE</scope>
    <source>
        <strain evidence="1">NCAIM Y.01608</strain>
    </source>
</reference>
<evidence type="ECO:0000313" key="2">
    <source>
        <dbReference type="Proteomes" id="UP000788993"/>
    </source>
</evidence>
<dbReference type="AlphaFoldDB" id="A0A9P8P4P0"/>
<organism evidence="1 2">
    <name type="scientific">Ogataea polymorpha</name>
    <dbReference type="NCBI Taxonomy" id="460523"/>
    <lineage>
        <taxon>Eukaryota</taxon>
        <taxon>Fungi</taxon>
        <taxon>Dikarya</taxon>
        <taxon>Ascomycota</taxon>
        <taxon>Saccharomycotina</taxon>
        <taxon>Pichiomycetes</taxon>
        <taxon>Pichiales</taxon>
        <taxon>Pichiaceae</taxon>
        <taxon>Ogataea</taxon>
    </lineage>
</organism>
<keyword evidence="2" id="KW-1185">Reference proteome</keyword>
<protein>
    <submittedName>
        <fullName evidence="1">Uncharacterized protein</fullName>
    </submittedName>
</protein>
<evidence type="ECO:0000313" key="1">
    <source>
        <dbReference type="EMBL" id="KAH3664960.1"/>
    </source>
</evidence>
<comment type="caution">
    <text evidence="1">The sequence shown here is derived from an EMBL/GenBank/DDBJ whole genome shotgun (WGS) entry which is preliminary data.</text>
</comment>
<proteinExistence type="predicted"/>
<gene>
    <name evidence="1" type="ORF">OGATHE_003775</name>
</gene>